<dbReference type="InterPro" id="IPR006140">
    <property type="entry name" value="D-isomer_DH_NAD-bd"/>
</dbReference>
<accession>A0ABR7RDF3</accession>
<dbReference type="RefSeq" id="WP_187780784.1">
    <property type="nucleotide sequence ID" value="NZ_JACTUZ010000181.1"/>
</dbReference>
<dbReference type="InterPro" id="IPR036291">
    <property type="entry name" value="NAD(P)-bd_dom_sf"/>
</dbReference>
<dbReference type="Gene3D" id="3.40.50.720">
    <property type="entry name" value="NAD(P)-binding Rossmann-like Domain"/>
    <property type="match status" value="2"/>
</dbReference>
<name>A0ABR7RDF3_9PROT</name>
<sequence length="304" mass="32257">MRAVFVDANPSLGAVFQRLRRAEDPEVTINLQPDIVPEQLPAVLAGHEIAIIDHTSLPTSIAKQVPSLKHVVFLGTGARSYMNPEELEAECGIQVHIIKGYGDTAVAEMAFALMWAAAKGLAGMDGAMRQGRWLRTDGMELTGKTVGLLGFGGIGAEMARLCAGAGMKVIAWNRSPKDCPGVEFVSLDRLLAESHVLSVHLLLNDETRGFLSAARLAQLRPGAVLINTARGAVVDEDAMIAALESGALGHAGLDVFDIEPLPPGHKLTTLPNVTLSAHSAFRTPEASDNLVEAALNHCRRIQGG</sequence>
<dbReference type="SUPFAM" id="SSF52283">
    <property type="entry name" value="Formate/glycerate dehydrogenase catalytic domain-like"/>
    <property type="match status" value="1"/>
</dbReference>
<organism evidence="5 6">
    <name type="scientific">Pseudoroseomonas ludipueritiae</name>
    <dbReference type="NCBI Taxonomy" id="198093"/>
    <lineage>
        <taxon>Bacteria</taxon>
        <taxon>Pseudomonadati</taxon>
        <taxon>Pseudomonadota</taxon>
        <taxon>Alphaproteobacteria</taxon>
        <taxon>Acetobacterales</taxon>
        <taxon>Acetobacteraceae</taxon>
        <taxon>Pseudoroseomonas</taxon>
    </lineage>
</organism>
<dbReference type="PANTHER" id="PTHR43761:SF1">
    <property type="entry name" value="D-ISOMER SPECIFIC 2-HYDROXYACID DEHYDROGENASE CATALYTIC DOMAIN-CONTAINING PROTEIN-RELATED"/>
    <property type="match status" value="1"/>
</dbReference>
<evidence type="ECO:0000313" key="5">
    <source>
        <dbReference type="EMBL" id="MBC9179776.1"/>
    </source>
</evidence>
<comment type="similarity">
    <text evidence="1">Belongs to the D-isomer specific 2-hydroxyacid dehydrogenase family.</text>
</comment>
<keyword evidence="3" id="KW-0520">NAD</keyword>
<keyword evidence="6" id="KW-1185">Reference proteome</keyword>
<protein>
    <submittedName>
        <fullName evidence="5">3-phosphoglycerate dehydrogenase</fullName>
    </submittedName>
</protein>
<proteinExistence type="inferred from homology"/>
<dbReference type="Proteomes" id="UP000603940">
    <property type="component" value="Unassembled WGS sequence"/>
</dbReference>
<evidence type="ECO:0000256" key="2">
    <source>
        <dbReference type="ARBA" id="ARBA00023002"/>
    </source>
</evidence>
<feature type="domain" description="D-isomer specific 2-hydroxyacid dehydrogenase NAD-binding" evidence="4">
    <location>
        <begin position="111"/>
        <end position="280"/>
    </location>
</feature>
<evidence type="ECO:0000259" key="4">
    <source>
        <dbReference type="Pfam" id="PF02826"/>
    </source>
</evidence>
<dbReference type="SUPFAM" id="SSF51735">
    <property type="entry name" value="NAD(P)-binding Rossmann-fold domains"/>
    <property type="match status" value="1"/>
</dbReference>
<dbReference type="EMBL" id="JACTUZ010000181">
    <property type="protein sequence ID" value="MBC9179776.1"/>
    <property type="molecule type" value="Genomic_DNA"/>
</dbReference>
<gene>
    <name evidence="5" type="ORF">IBL25_22790</name>
</gene>
<evidence type="ECO:0000256" key="3">
    <source>
        <dbReference type="ARBA" id="ARBA00023027"/>
    </source>
</evidence>
<evidence type="ECO:0000313" key="6">
    <source>
        <dbReference type="Proteomes" id="UP000603940"/>
    </source>
</evidence>
<dbReference type="InterPro" id="IPR029753">
    <property type="entry name" value="D-isomer_DH_CS"/>
</dbReference>
<comment type="caution">
    <text evidence="5">The sequence shown here is derived from an EMBL/GenBank/DDBJ whole genome shotgun (WGS) entry which is preliminary data.</text>
</comment>
<dbReference type="PANTHER" id="PTHR43761">
    <property type="entry name" value="D-ISOMER SPECIFIC 2-HYDROXYACID DEHYDROGENASE FAMILY PROTEIN (AFU_ORTHOLOGUE AFUA_1G13630)"/>
    <property type="match status" value="1"/>
</dbReference>
<dbReference type="InterPro" id="IPR050418">
    <property type="entry name" value="D-iso_2-hydroxyacid_DH_PdxB"/>
</dbReference>
<dbReference type="Pfam" id="PF02826">
    <property type="entry name" value="2-Hacid_dh_C"/>
    <property type="match status" value="1"/>
</dbReference>
<keyword evidence="2" id="KW-0560">Oxidoreductase</keyword>
<dbReference type="PROSITE" id="PS00671">
    <property type="entry name" value="D_2_HYDROXYACID_DH_3"/>
    <property type="match status" value="1"/>
</dbReference>
<reference evidence="5 6" key="1">
    <citation type="journal article" date="2009" name="Int. J. Syst. Evol. Microbiol.">
        <title>Transfer of Teichococcus ludipueritiae and Muricoccus roseus to the genus Roseomonas, as Roseomonas ludipueritiae comb. nov. and Roseomonas rosea comb. nov., respectively, and emended description of the genus Roseomonas.</title>
        <authorList>
            <person name="Sanchez-Porro C."/>
            <person name="Gallego V."/>
            <person name="Busse H.J."/>
            <person name="Kampfer P."/>
            <person name="Ventosa A."/>
        </authorList>
    </citation>
    <scope>NUCLEOTIDE SEQUENCE [LARGE SCALE GENOMIC DNA]</scope>
    <source>
        <strain evidence="5 6">DSM 14915</strain>
    </source>
</reference>
<evidence type="ECO:0000256" key="1">
    <source>
        <dbReference type="ARBA" id="ARBA00005854"/>
    </source>
</evidence>